<evidence type="ECO:0000256" key="1">
    <source>
        <dbReference type="SAM" id="Coils"/>
    </source>
</evidence>
<keyword evidence="1" id="KW-0175">Coiled coil</keyword>
<feature type="coiled-coil region" evidence="1">
    <location>
        <begin position="399"/>
        <end position="426"/>
    </location>
</feature>
<accession>A0A2D3TF19</accession>
<dbReference type="Proteomes" id="UP000229055">
    <property type="component" value="Chromosome"/>
</dbReference>
<sequence>MFSSKRQKNEALSSSHSTNLNCDLEKIKKVDYRRCDVFKIKQTNHKNTSEKIWVQETGYINNLQNTGEPALLIHHLDGLFSIEAEGTALNVNDFFEFMRNKYPNLMKKIETDKKLLHLIACYMKDSIAQEIANKLNRTVIIYGDPEKELKSSLKSTTDSYYTFSSLYKKKSQFFNETQVIDTKGVVKIKRSIAKARAIFPKENELEKKLKSPEYQKLVQDRWNRTDMLQKKSESATTAYSASFSHNNTASTSTTAFQNSPPNQIFSEQKSALGANAKDIRPFILDQLVKTKDIGDFLEMTKKMLDTVAPEEFKRIFSEPAVVKQCRYFWDKSSLAMGGKAKILKLPSEISQGAESSQVENMVIGLKNKIQEAIQTLGEVKTRDKASQKMLDAQRKAEQKHDTEMKKRQIERAIESQQNLLAFSQDNHIRRLQSQETKIQQDFQTQQEKK</sequence>
<proteinExistence type="predicted"/>
<reference evidence="3" key="2">
    <citation type="submission" date="2017-11" db="EMBL/GenBank/DDBJ databases">
        <title>PacBio sequencing of new strain of the secondary endosymbiont Candidatus Hamiltonella defensa.</title>
        <authorList>
            <person name="Strand M.R."/>
            <person name="Oliver K."/>
        </authorList>
    </citation>
    <scope>NUCLEOTIDE SEQUENCE [LARGE SCALE GENOMIC DNA]</scope>
    <source>
        <strain evidence="3">ZA17</strain>
    </source>
</reference>
<dbReference type="RefSeq" id="WP_100096891.1">
    <property type="nucleotide sequence ID" value="NZ_CP017613.1"/>
</dbReference>
<name>A0A2D3TF19_9ENTR</name>
<dbReference type="EMBL" id="CP017613">
    <property type="protein sequence ID" value="ATW34323.1"/>
    <property type="molecule type" value="Genomic_DNA"/>
</dbReference>
<reference evidence="3" key="1">
    <citation type="submission" date="2016-10" db="EMBL/GenBank/DDBJ databases">
        <authorList>
            <person name="Chevignon G."/>
        </authorList>
    </citation>
    <scope>NUCLEOTIDE SEQUENCE [LARGE SCALE GENOMIC DNA]</scope>
    <source>
        <strain evidence="3">ZA17</strain>
    </source>
</reference>
<evidence type="ECO:0000313" key="2">
    <source>
        <dbReference type="EMBL" id="ATW34323.1"/>
    </source>
</evidence>
<gene>
    <name evidence="2" type="ORF">BJP43_08740</name>
</gene>
<dbReference type="AlphaFoldDB" id="A0A2D3TF19"/>
<evidence type="ECO:0000313" key="3">
    <source>
        <dbReference type="Proteomes" id="UP000229055"/>
    </source>
</evidence>
<organism evidence="2 3">
    <name type="scientific">Candidatus Williamhamiltonella defendens</name>
    <dbReference type="NCBI Taxonomy" id="138072"/>
    <lineage>
        <taxon>Bacteria</taxon>
        <taxon>Pseudomonadati</taxon>
        <taxon>Pseudomonadota</taxon>
        <taxon>Gammaproteobacteria</taxon>
        <taxon>Enterobacterales</taxon>
        <taxon>Enterobacteriaceae</taxon>
        <taxon>aphid secondary symbionts</taxon>
        <taxon>Candidatus Williamhamiltonella</taxon>
    </lineage>
</organism>
<protein>
    <submittedName>
        <fullName evidence="2">Uncharacterized protein</fullName>
    </submittedName>
</protein>